<organism evidence="1 2">
    <name type="scientific">Oceanobacillus aidingensis</name>
    <dbReference type="NCBI Taxonomy" id="645964"/>
    <lineage>
        <taxon>Bacteria</taxon>
        <taxon>Bacillati</taxon>
        <taxon>Bacillota</taxon>
        <taxon>Bacilli</taxon>
        <taxon>Bacillales</taxon>
        <taxon>Bacillaceae</taxon>
        <taxon>Oceanobacillus</taxon>
    </lineage>
</organism>
<evidence type="ECO:0000313" key="2">
    <source>
        <dbReference type="Proteomes" id="UP001595988"/>
    </source>
</evidence>
<dbReference type="RefSeq" id="WP_379542260.1">
    <property type="nucleotide sequence ID" value="NZ_JBHSFT010000008.1"/>
</dbReference>
<comment type="caution">
    <text evidence="1">The sequence shown here is derived from an EMBL/GenBank/DDBJ whole genome shotgun (WGS) entry which is preliminary data.</text>
</comment>
<sequence length="97" mass="11363">MYRKLKNAYSISDEKEIPFIDGWLEVNNNREIKSWKVTLVIIENGKFFSAHMRNRIELNFKFLTDEEEELQGRVFVNHITTGNAGVYIELIGKSPLD</sequence>
<keyword evidence="2" id="KW-1185">Reference proteome</keyword>
<reference evidence="2" key="1">
    <citation type="journal article" date="2019" name="Int. J. Syst. Evol. Microbiol.">
        <title>The Global Catalogue of Microorganisms (GCM) 10K type strain sequencing project: providing services to taxonomists for standard genome sequencing and annotation.</title>
        <authorList>
            <consortium name="The Broad Institute Genomics Platform"/>
            <consortium name="The Broad Institute Genome Sequencing Center for Infectious Disease"/>
            <person name="Wu L."/>
            <person name="Ma J."/>
        </authorList>
    </citation>
    <scope>NUCLEOTIDE SEQUENCE [LARGE SCALE GENOMIC DNA]</scope>
    <source>
        <strain evidence="2">CCUG 37257</strain>
    </source>
</reference>
<accession>A0ABV9JVH4</accession>
<gene>
    <name evidence="1" type="ORF">ACFO3P_05800</name>
</gene>
<dbReference type="Proteomes" id="UP001595988">
    <property type="component" value="Unassembled WGS sequence"/>
</dbReference>
<dbReference type="EMBL" id="JBHSFT010000008">
    <property type="protein sequence ID" value="MFC4661728.1"/>
    <property type="molecule type" value="Genomic_DNA"/>
</dbReference>
<evidence type="ECO:0000313" key="1">
    <source>
        <dbReference type="EMBL" id="MFC4661728.1"/>
    </source>
</evidence>
<protein>
    <submittedName>
        <fullName evidence="1">Uncharacterized protein</fullName>
    </submittedName>
</protein>
<name>A0ABV9JVH4_9BACI</name>
<proteinExistence type="predicted"/>